<protein>
    <submittedName>
        <fullName evidence="5">Phage tail tape measure protein</fullName>
    </submittedName>
</protein>
<dbReference type="Pfam" id="PF10145">
    <property type="entry name" value="PhageMin_Tail"/>
    <property type="match status" value="1"/>
</dbReference>
<feature type="region of interest" description="Disordered" evidence="2">
    <location>
        <begin position="1128"/>
        <end position="1160"/>
    </location>
</feature>
<organism evidence="5 6">
    <name type="scientific">Paeniglutamicibacter gangotriensis</name>
    <dbReference type="NCBI Taxonomy" id="254787"/>
    <lineage>
        <taxon>Bacteria</taxon>
        <taxon>Bacillati</taxon>
        <taxon>Actinomycetota</taxon>
        <taxon>Actinomycetes</taxon>
        <taxon>Micrococcales</taxon>
        <taxon>Micrococcaceae</taxon>
        <taxon>Paeniglutamicibacter</taxon>
    </lineage>
</organism>
<feature type="transmembrane region" description="Helical" evidence="3">
    <location>
        <begin position="373"/>
        <end position="398"/>
    </location>
</feature>
<feature type="transmembrane region" description="Helical" evidence="3">
    <location>
        <begin position="405"/>
        <end position="427"/>
    </location>
</feature>
<keyword evidence="3" id="KW-1133">Transmembrane helix</keyword>
<feature type="coiled-coil region" evidence="1">
    <location>
        <begin position="1219"/>
        <end position="1246"/>
    </location>
</feature>
<gene>
    <name evidence="5" type="ORF">FQ154_01585</name>
</gene>
<sequence>MTIRVKAEIGSFKRDMMVAAGAARKAAAETEAASTKASSGIGKLSRVAGMHEKAWGQVSTGLVAGGVAAAGGVALVTKAAIDWESAWTGVKKTVDGTPKQLAEVEGGLRNLARTLPSTHTEIAAVAEAAGQLGIKTGDVVSFTKTMIDLGETTNLSAEEAATGLARFSNIMGTSASDVDRLGSTLVGLGNNYATTEAEILALSMRLSGAGRQVNLSEGEVMGLSAAMSSVGIEAEAGGSAMSLTMKRIGKAVDAGDDSLSTFAKTAGMSAEQFSTMWKDDAAGALEAFVGGLGAAGEQGESVNGILTELGITGIRESDALLRLSASAGIMGDAMAQGNKEFETNNALLEEADKRYSTTESKIKAALSSIQDSAITFGGVMLPVVAGVSEGVAGIATAFSKIPAPIAGALTVITGFLGVGALVAGVGMKMVGSFTSTVGGLKALGLEFPGLTGKMQKFGDAAPGVAKKFARFAGAAIAIGAVTVAIAKLAEASYMKDIDDGMGRVDLAMAKIINNAPDAEDALDRLFKNKAGEGLTSDIDSLGSAIDRTFNKTAGQKFNDWGENLVTSTIGVKGSLAITEEAFGRIDQSLADLVGSGNVEGAKTAFDEISAKFVEQGRTVEEAKAMFPGYADALAGVAAEAANAGGGLEALGGAAEGVASGVGAAFAPSKEMAEALEEIGVSADGSVASLGAFTDYLFNSGLAMMSSKDAAFQWAKGLRDMDGEIKKITDSQGKMGAVLNKGKDDFNANTDAGYAGLQLFQGKLQEGIAVAQTYAADTSKSQKDVVAQYQATYDAGIKSAEGFGIMGEKADALVRKALDIPKDVTIAAWVDDQATAAAERITGQLLEIPKDLQIKVMVTDDGTTNLTKEQIAAIKGQTVGIEVTDEGTVLTTQGAINGVTDGDAKILVGDDGTITIVQGGINGVNDGSATVNVGDAGTVSFTQGLINAIKDGSATVQVDQNGVSTVQGAINSIKGKSVTISVGYSKPGSPIGFNSLIPGGGRAAGGRAPGLAGGGRVPRTGLGTDMVMGVNERGIPHVRVDDREWVVNRRSSDKHDALLGMINRDDPRVDQLKGLAGLAGGGRVGAAEKKVSSTKRAYDRISGDKANRLRKLAAKDQYDAAKAELAAVKKSSKASEAAAKKASDARKKAAEEEQARQTRLGESRRDLRVDLRRGDIADAFTSGSGMGQVDKLIDVSRNKDYSMGKRKGALRDANALEKALGSLTSRSEKLKTALEAAKEEADELRSVRDAVSGGLRGEFSLGGYADQSKGFHKITAKGIIDTARGKANQIARFGGKLDKLRKLGYSSAIVQEVAELGSDEGGRVADALLGGSKSQVGALNKQYARLDYWSNQGGESVTKSMYQGGVDAALGVVNGLRHKTKDVENAFYKLGKAGEKAFRRSLDMHSPSRTLFKAGTDAGDGVVGGGLASIPKVADVFAQMGYAAETAFSPALSMPPSAEVARYAAQPAPGTGVDTAVIAAAVREGMAGFQPVVSIGGRQFHGVMREVETQYGGKR</sequence>
<evidence type="ECO:0000259" key="4">
    <source>
        <dbReference type="Pfam" id="PF10145"/>
    </source>
</evidence>
<comment type="caution">
    <text evidence="5">The sequence shown here is derived from an EMBL/GenBank/DDBJ whole genome shotgun (WGS) entry which is preliminary data.</text>
</comment>
<dbReference type="OrthoDB" id="2183194at2"/>
<evidence type="ECO:0000256" key="1">
    <source>
        <dbReference type="SAM" id="Coils"/>
    </source>
</evidence>
<reference evidence="5 6" key="1">
    <citation type="submission" date="2019-07" db="EMBL/GenBank/DDBJ databases">
        <title>Analysis of the biochemical properties, biological activity and biotechnological potential of siderophores and biosurfactants produced by Antarctic psychrotolerant bacteria.</title>
        <authorList>
            <person name="Styczynski M."/>
            <person name="Krucon T."/>
            <person name="Decewicz P."/>
            <person name="Dziewit L."/>
        </authorList>
    </citation>
    <scope>NUCLEOTIDE SEQUENCE [LARGE SCALE GENOMIC DNA]</scope>
    <source>
        <strain evidence="5 6">ANT_H27</strain>
    </source>
</reference>
<dbReference type="EMBL" id="VOBL01000001">
    <property type="protein sequence ID" value="KAA0979877.1"/>
    <property type="molecule type" value="Genomic_DNA"/>
</dbReference>
<name>A0A5B0ELI6_9MICC</name>
<feature type="domain" description="Phage tail tape measure protein" evidence="4">
    <location>
        <begin position="109"/>
        <end position="298"/>
    </location>
</feature>
<feature type="compositionally biased region" description="Basic and acidic residues" evidence="2">
    <location>
        <begin position="1137"/>
        <end position="1160"/>
    </location>
</feature>
<keyword evidence="3" id="KW-0472">Membrane</keyword>
<dbReference type="Proteomes" id="UP000323856">
    <property type="component" value="Unassembled WGS sequence"/>
</dbReference>
<accession>A0A5B0ELI6</accession>
<dbReference type="InterPro" id="IPR010090">
    <property type="entry name" value="Phage_tape_meas"/>
</dbReference>
<evidence type="ECO:0000313" key="6">
    <source>
        <dbReference type="Proteomes" id="UP000323856"/>
    </source>
</evidence>
<evidence type="ECO:0000313" key="5">
    <source>
        <dbReference type="EMBL" id="KAA0979877.1"/>
    </source>
</evidence>
<keyword evidence="1" id="KW-0175">Coiled coil</keyword>
<keyword evidence="3" id="KW-0812">Transmembrane</keyword>
<dbReference type="NCBIfam" id="TIGR01760">
    <property type="entry name" value="tape_meas_TP901"/>
    <property type="match status" value="1"/>
</dbReference>
<evidence type="ECO:0000256" key="2">
    <source>
        <dbReference type="SAM" id="MobiDB-lite"/>
    </source>
</evidence>
<evidence type="ECO:0000256" key="3">
    <source>
        <dbReference type="SAM" id="Phobius"/>
    </source>
</evidence>
<proteinExistence type="predicted"/>